<keyword evidence="1" id="KW-0547">Nucleotide-binding</keyword>
<dbReference type="PANTHER" id="PTHR12169:SF6">
    <property type="entry name" value="AFG1-LIKE ATPASE"/>
    <property type="match status" value="1"/>
</dbReference>
<comment type="caution">
    <text evidence="3">The sequence shown here is derived from an EMBL/GenBank/DDBJ whole genome shotgun (WGS) entry which is preliminary data.</text>
</comment>
<dbReference type="PANTHER" id="PTHR12169">
    <property type="entry name" value="ATPASE N2B"/>
    <property type="match status" value="1"/>
</dbReference>
<dbReference type="NCBIfam" id="NF040713">
    <property type="entry name" value="ZapE"/>
    <property type="match status" value="1"/>
</dbReference>
<dbReference type="InterPro" id="IPR027417">
    <property type="entry name" value="P-loop_NTPase"/>
</dbReference>
<reference evidence="4" key="1">
    <citation type="journal article" date="2019" name="Int. J. Syst. Evol. Microbiol.">
        <title>The Global Catalogue of Microorganisms (GCM) 10K type strain sequencing project: providing services to taxonomists for standard genome sequencing and annotation.</title>
        <authorList>
            <consortium name="The Broad Institute Genomics Platform"/>
            <consortium name="The Broad Institute Genome Sequencing Center for Infectious Disease"/>
            <person name="Wu L."/>
            <person name="Ma J."/>
        </authorList>
    </citation>
    <scope>NUCLEOTIDE SEQUENCE [LARGE SCALE GENOMIC DNA]</scope>
    <source>
        <strain evidence="4">TISTR 1514</strain>
    </source>
</reference>
<accession>A0ABW5UY44</accession>
<dbReference type="InterPro" id="IPR005654">
    <property type="entry name" value="ATPase_AFG1-like"/>
</dbReference>
<evidence type="ECO:0000313" key="4">
    <source>
        <dbReference type="Proteomes" id="UP001597492"/>
    </source>
</evidence>
<name>A0ABW5UY44_9MICO</name>
<evidence type="ECO:0000313" key="3">
    <source>
        <dbReference type="EMBL" id="MFD2758369.1"/>
    </source>
</evidence>
<dbReference type="SUPFAM" id="SSF52540">
    <property type="entry name" value="P-loop containing nucleoside triphosphate hydrolases"/>
    <property type="match status" value="1"/>
</dbReference>
<dbReference type="RefSeq" id="WP_019619419.1">
    <property type="nucleotide sequence ID" value="NZ_JBHUNE010000006.1"/>
</dbReference>
<keyword evidence="3" id="KW-0131">Cell cycle</keyword>
<keyword evidence="4" id="KW-1185">Reference proteome</keyword>
<proteinExistence type="predicted"/>
<keyword evidence="2" id="KW-0067">ATP-binding</keyword>
<sequence>MHEQTAPTETLRTFDAAKVVADIEASTGATLDAAQREVVSEGAELLAGKLGAVPSPADASVGMYVHGPAGRGKTWLMSELFALAPVPDSAKRRVHFHAFFRTLQQRFGMRVSGREAIEATIAELLDGARLFFFDELHVHDPGGAALLNRLLDELAARGVPSLITSNYAPEGLLPNPVYHHVFEPGIRIIRERFAVRTLDAGTDYRRGESGRATRFATGRWLVASPDEASAARAAGLALPEAGEAATVLEAHHALRARAVRDREVWFTFGDLLEATAVSEDFLRLADDFDSWVLTGVPPLSGASRAARQRLVTLLDVLVDRDCQLTVLAEVPRDALVDIADPPVDLFRAESRLALLRGDEVGIAAGV</sequence>
<evidence type="ECO:0000256" key="1">
    <source>
        <dbReference type="ARBA" id="ARBA00022741"/>
    </source>
</evidence>
<gene>
    <name evidence="3" type="primary">zapE</name>
    <name evidence="3" type="ORF">ACFSW7_08255</name>
</gene>
<dbReference type="Proteomes" id="UP001597492">
    <property type="component" value="Unassembled WGS sequence"/>
</dbReference>
<dbReference type="Pfam" id="PF03969">
    <property type="entry name" value="AFG1_ATPase"/>
    <property type="match status" value="1"/>
</dbReference>
<protein>
    <submittedName>
        <fullName evidence="3">Cell division protein ZapE</fullName>
    </submittedName>
</protein>
<keyword evidence="3" id="KW-0132">Cell division</keyword>
<dbReference type="Gene3D" id="3.40.50.300">
    <property type="entry name" value="P-loop containing nucleotide triphosphate hydrolases"/>
    <property type="match status" value="1"/>
</dbReference>
<dbReference type="EMBL" id="JBHUNE010000006">
    <property type="protein sequence ID" value="MFD2758369.1"/>
    <property type="molecule type" value="Genomic_DNA"/>
</dbReference>
<dbReference type="GO" id="GO:0051301">
    <property type="term" value="P:cell division"/>
    <property type="evidence" value="ECO:0007669"/>
    <property type="project" value="UniProtKB-KW"/>
</dbReference>
<evidence type="ECO:0000256" key="2">
    <source>
        <dbReference type="ARBA" id="ARBA00022840"/>
    </source>
</evidence>
<organism evidence="3 4">
    <name type="scientific">Gulosibacter faecalis</name>
    <dbReference type="NCBI Taxonomy" id="272240"/>
    <lineage>
        <taxon>Bacteria</taxon>
        <taxon>Bacillati</taxon>
        <taxon>Actinomycetota</taxon>
        <taxon>Actinomycetes</taxon>
        <taxon>Micrococcales</taxon>
        <taxon>Microbacteriaceae</taxon>
        <taxon>Gulosibacter</taxon>
    </lineage>
</organism>